<evidence type="ECO:0000256" key="1">
    <source>
        <dbReference type="ARBA" id="ARBA00023242"/>
    </source>
</evidence>
<gene>
    <name evidence="4" type="ORF">SPRG_13517</name>
</gene>
<dbReference type="InterPro" id="IPR001005">
    <property type="entry name" value="SANT/Myb"/>
</dbReference>
<feature type="compositionally biased region" description="Low complexity" evidence="2">
    <location>
        <begin position="23"/>
        <end position="33"/>
    </location>
</feature>
<dbReference type="PROSITE" id="PS51294">
    <property type="entry name" value="HTH_MYB"/>
    <property type="match status" value="1"/>
</dbReference>
<accession>A0A067C2J9</accession>
<dbReference type="AlphaFoldDB" id="A0A067C2J9"/>
<evidence type="ECO:0000256" key="2">
    <source>
        <dbReference type="SAM" id="MobiDB-lite"/>
    </source>
</evidence>
<dbReference type="OMA" id="RWAACDS"/>
<evidence type="ECO:0000313" key="4">
    <source>
        <dbReference type="EMBL" id="KDO20766.1"/>
    </source>
</evidence>
<dbReference type="Pfam" id="PF00249">
    <property type="entry name" value="Myb_DNA-binding"/>
    <property type="match status" value="1"/>
</dbReference>
<reference evidence="4 5" key="1">
    <citation type="journal article" date="2013" name="PLoS Genet.">
        <title>Distinctive expansion of potential virulence genes in the genome of the oomycete fish pathogen Saprolegnia parasitica.</title>
        <authorList>
            <person name="Jiang R.H."/>
            <person name="de Bruijn I."/>
            <person name="Haas B.J."/>
            <person name="Belmonte R."/>
            <person name="Lobach L."/>
            <person name="Christie J."/>
            <person name="van den Ackerveken G."/>
            <person name="Bottin A."/>
            <person name="Bulone V."/>
            <person name="Diaz-Moreno S.M."/>
            <person name="Dumas B."/>
            <person name="Fan L."/>
            <person name="Gaulin E."/>
            <person name="Govers F."/>
            <person name="Grenville-Briggs L.J."/>
            <person name="Horner N.R."/>
            <person name="Levin J.Z."/>
            <person name="Mammella M."/>
            <person name="Meijer H.J."/>
            <person name="Morris P."/>
            <person name="Nusbaum C."/>
            <person name="Oome S."/>
            <person name="Phillips A.J."/>
            <person name="van Rooyen D."/>
            <person name="Rzeszutek E."/>
            <person name="Saraiva M."/>
            <person name="Secombes C.J."/>
            <person name="Seidl M.F."/>
            <person name="Snel B."/>
            <person name="Stassen J.H."/>
            <person name="Sykes S."/>
            <person name="Tripathy S."/>
            <person name="van den Berg H."/>
            <person name="Vega-Arreguin J.C."/>
            <person name="Wawra S."/>
            <person name="Young S.K."/>
            <person name="Zeng Q."/>
            <person name="Dieguez-Uribeondo J."/>
            <person name="Russ C."/>
            <person name="Tyler B.M."/>
            <person name="van West P."/>
        </authorList>
    </citation>
    <scope>NUCLEOTIDE SEQUENCE [LARGE SCALE GENOMIC DNA]</scope>
    <source>
        <strain evidence="4 5">CBS 223.65</strain>
    </source>
</reference>
<keyword evidence="5" id="KW-1185">Reference proteome</keyword>
<organism evidence="4 5">
    <name type="scientific">Saprolegnia parasitica (strain CBS 223.65)</name>
    <dbReference type="NCBI Taxonomy" id="695850"/>
    <lineage>
        <taxon>Eukaryota</taxon>
        <taxon>Sar</taxon>
        <taxon>Stramenopiles</taxon>
        <taxon>Oomycota</taxon>
        <taxon>Saprolegniomycetes</taxon>
        <taxon>Saprolegniales</taxon>
        <taxon>Saprolegniaceae</taxon>
        <taxon>Saprolegnia</taxon>
    </lineage>
</organism>
<dbReference type="GeneID" id="24135389"/>
<evidence type="ECO:0000313" key="5">
    <source>
        <dbReference type="Proteomes" id="UP000030745"/>
    </source>
</evidence>
<dbReference type="VEuPathDB" id="FungiDB:SPRG_13517"/>
<dbReference type="InterPro" id="IPR009057">
    <property type="entry name" value="Homeodomain-like_sf"/>
</dbReference>
<dbReference type="Gene3D" id="1.10.10.60">
    <property type="entry name" value="Homeodomain-like"/>
    <property type="match status" value="1"/>
</dbReference>
<dbReference type="KEGG" id="spar:SPRG_13517"/>
<dbReference type="RefSeq" id="XP_012208504.1">
    <property type="nucleotide sequence ID" value="XM_012353114.1"/>
</dbReference>
<keyword evidence="1" id="KW-0539">Nucleus</keyword>
<feature type="region of interest" description="Disordered" evidence="2">
    <location>
        <begin position="23"/>
        <end position="54"/>
    </location>
</feature>
<protein>
    <recommendedName>
        <fullName evidence="3">HTH myb-type domain-containing protein</fullName>
    </recommendedName>
</protein>
<name>A0A067C2J9_SAPPC</name>
<dbReference type="PANTHER" id="PTHR12802:SF155">
    <property type="entry name" value="DEUBIQUITINASE MYSM1"/>
    <property type="match status" value="1"/>
</dbReference>
<feature type="domain" description="HTH myb-type" evidence="3">
    <location>
        <begin position="53"/>
        <end position="102"/>
    </location>
</feature>
<dbReference type="EMBL" id="KK583303">
    <property type="protein sequence ID" value="KDO20766.1"/>
    <property type="molecule type" value="Genomic_DNA"/>
</dbReference>
<dbReference type="Proteomes" id="UP000030745">
    <property type="component" value="Unassembled WGS sequence"/>
</dbReference>
<dbReference type="SUPFAM" id="SSF46689">
    <property type="entry name" value="Homeodomain-like"/>
    <property type="match status" value="1"/>
</dbReference>
<dbReference type="InterPro" id="IPR017930">
    <property type="entry name" value="Myb_dom"/>
</dbReference>
<dbReference type="PANTHER" id="PTHR12802">
    <property type="entry name" value="SWI/SNF COMPLEX-RELATED"/>
    <property type="match status" value="1"/>
</dbReference>
<dbReference type="OrthoDB" id="118550at2759"/>
<dbReference type="SMART" id="SM00717">
    <property type="entry name" value="SANT"/>
    <property type="match status" value="1"/>
</dbReference>
<feature type="compositionally biased region" description="Basic residues" evidence="2">
    <location>
        <begin position="34"/>
        <end position="47"/>
    </location>
</feature>
<sequence>MFAASTVGISAFPAMLQLPETSRQSIMSSSSVRSTRRPGLKKKKKPTSQHAQGLWRKEEHERFLIGLQLFPQGPWKAIAEIVQTRTAKQSQTHMQKCKEKMVRKLREHNMLVDDDVSEPTSAASNRCKQAASLHVSAVTPIPFHSAAGAALAPNSLVPSDEASAVSLEDSLDFLLPRCRWAACDSSDIVP</sequence>
<proteinExistence type="predicted"/>
<dbReference type="CDD" id="cd00167">
    <property type="entry name" value="SANT"/>
    <property type="match status" value="1"/>
</dbReference>
<dbReference type="STRING" id="695850.A0A067C2J9"/>
<evidence type="ECO:0000259" key="3">
    <source>
        <dbReference type="PROSITE" id="PS51294"/>
    </source>
</evidence>